<name>A0A4C1TAR0_EUMVA</name>
<keyword evidence="3" id="KW-1185">Reference proteome</keyword>
<evidence type="ECO:0000256" key="1">
    <source>
        <dbReference type="SAM" id="MobiDB-lite"/>
    </source>
</evidence>
<sequence length="335" mass="36179">MLTSCLNTASAQNGGKVLIKDILSSTGKSLSVLNNSSHSLQQQQPSQQQQLFTIQGGNVVAQSVLNPLTISASGTLPNQDFLNSIIQAVGIQGDNIKIDKPQTIPQYTITVDNNTVQQQAPPPLTSQPSTPTKDKETRNNKSNSITTNSKTSNICSSSNAQQQKNYTSNNYNNSMNSNSNNNNSSKITALLSNLAPLLQPQTQLNAALQTQALNSVTNSGANMLSPNKCFLPITIKDENTDQQFVAHIDAKNFLLPTTYQLQMKLLLMAIIMQLAPTSIPATLQLAPQGKLKSNIPSSCSSCSFNNNSTLPTQLIQHQQQNQQLQATQTQQDSGR</sequence>
<protein>
    <submittedName>
        <fullName evidence="2">Uncharacterized protein</fullName>
    </submittedName>
</protein>
<evidence type="ECO:0000313" key="2">
    <source>
        <dbReference type="EMBL" id="GBP11215.1"/>
    </source>
</evidence>
<dbReference type="EMBL" id="BGZK01004846">
    <property type="protein sequence ID" value="GBP11215.1"/>
    <property type="molecule type" value="Genomic_DNA"/>
</dbReference>
<feature type="region of interest" description="Disordered" evidence="1">
    <location>
        <begin position="116"/>
        <end position="184"/>
    </location>
</feature>
<dbReference type="Proteomes" id="UP000299102">
    <property type="component" value="Unassembled WGS sequence"/>
</dbReference>
<accession>A0A4C1TAR0</accession>
<dbReference type="OrthoDB" id="654211at2759"/>
<organism evidence="2 3">
    <name type="scientific">Eumeta variegata</name>
    <name type="common">Bagworm moth</name>
    <name type="synonym">Eumeta japonica</name>
    <dbReference type="NCBI Taxonomy" id="151549"/>
    <lineage>
        <taxon>Eukaryota</taxon>
        <taxon>Metazoa</taxon>
        <taxon>Ecdysozoa</taxon>
        <taxon>Arthropoda</taxon>
        <taxon>Hexapoda</taxon>
        <taxon>Insecta</taxon>
        <taxon>Pterygota</taxon>
        <taxon>Neoptera</taxon>
        <taxon>Endopterygota</taxon>
        <taxon>Lepidoptera</taxon>
        <taxon>Glossata</taxon>
        <taxon>Ditrysia</taxon>
        <taxon>Tineoidea</taxon>
        <taxon>Psychidae</taxon>
        <taxon>Oiketicinae</taxon>
        <taxon>Eumeta</taxon>
    </lineage>
</organism>
<comment type="caution">
    <text evidence="2">The sequence shown here is derived from an EMBL/GenBank/DDBJ whole genome shotgun (WGS) entry which is preliminary data.</text>
</comment>
<feature type="compositionally biased region" description="Low complexity" evidence="1">
    <location>
        <begin position="140"/>
        <end position="184"/>
    </location>
</feature>
<gene>
    <name evidence="2" type="ORF">EVAR_72539_1</name>
</gene>
<dbReference type="AlphaFoldDB" id="A0A4C1TAR0"/>
<reference evidence="2 3" key="1">
    <citation type="journal article" date="2019" name="Commun. Biol.">
        <title>The bagworm genome reveals a unique fibroin gene that provides high tensile strength.</title>
        <authorList>
            <person name="Kono N."/>
            <person name="Nakamura H."/>
            <person name="Ohtoshi R."/>
            <person name="Tomita M."/>
            <person name="Numata K."/>
            <person name="Arakawa K."/>
        </authorList>
    </citation>
    <scope>NUCLEOTIDE SEQUENCE [LARGE SCALE GENOMIC DNA]</scope>
</reference>
<evidence type="ECO:0000313" key="3">
    <source>
        <dbReference type="Proteomes" id="UP000299102"/>
    </source>
</evidence>
<dbReference type="STRING" id="151549.A0A4C1TAR0"/>
<proteinExistence type="predicted"/>